<dbReference type="InterPro" id="IPR011009">
    <property type="entry name" value="Kinase-like_dom_sf"/>
</dbReference>
<dbReference type="PANTHER" id="PTHR21310:SF37">
    <property type="entry name" value="AMINOGLYCOSIDE PHOSPHOTRANSFERASE DOMAIN-CONTAINING PROTEIN"/>
    <property type="match status" value="1"/>
</dbReference>
<dbReference type="Proteomes" id="UP000002058">
    <property type="component" value="Unassembled WGS sequence"/>
</dbReference>
<reference evidence="2" key="1">
    <citation type="journal article" date="2009" name="Genome Res.">
        <title>Comparative genomic analyses of the human fungal pathogens Coccidioides and their relatives.</title>
        <authorList>
            <person name="Sharpton T.J."/>
            <person name="Stajich J.E."/>
            <person name="Rounsley S.D."/>
            <person name="Gardner M.J."/>
            <person name="Wortman J.R."/>
            <person name="Jordar V.S."/>
            <person name="Maiti R."/>
            <person name="Kodira C.D."/>
            <person name="Neafsey D.E."/>
            <person name="Zeng Q."/>
            <person name="Hung C.-Y."/>
            <person name="McMahan C."/>
            <person name="Muszewska A."/>
            <person name="Grynberg M."/>
            <person name="Mandel M.A."/>
            <person name="Kellner E.M."/>
            <person name="Barker B.M."/>
            <person name="Galgiani J.N."/>
            <person name="Orbach M.J."/>
            <person name="Kirkland T.N."/>
            <person name="Cole G.T."/>
            <person name="Henn M.R."/>
            <person name="Birren B.W."/>
            <person name="Taylor J.W."/>
        </authorList>
    </citation>
    <scope>NUCLEOTIDE SEQUENCE [LARGE SCALE GENOMIC DNA]</scope>
    <source>
        <strain evidence="2">UAMH 1704</strain>
    </source>
</reference>
<dbReference type="AlphaFoldDB" id="C4JVU5"/>
<sequence>MPPSLLLDRGQVITYESAAKKEANIINQLAYVPAVNSLYERLWNERHDIAELTQLHLGLDKKVICNVLPQETWIRGSFNICVLVEVKEGLICRRVVFRCPMPHKLAEARYPGAVDEKLGCEVGAYVWIQKNCSDIRIPHLYGFGFSDNRHFTHQKYQPFHAHLIHLFRSYMHRLLRHPDTLSQYVISKTNLKLTTAYIVLEFIGPETGRTLSETWEEHRGSQEHRKKIFQGMARVLVSLARLPQPRIGSFKFRNDGTISLTNRPLLCDMVILENDGAPQIMRKDETYTCTEAFTSDLLTFHDGHFRIDPNAVYNDADCRGNMGIKILLRAISHHFIRKENRNGPFLLQFTDFHASNVLVDKEWNLTCLLDLEWAPYWLTGCALDEIDGDHIEEYDQVRREFISIVEEEERKTATKHDISIARIMQQKWETKGVWFWYCLRSMTDSFWLVKGHTSPKFSTRWSSSVEQIFSLFWSENSEQVVEQKVADHKKYDEELKLVFKQAAVNG</sequence>
<evidence type="ECO:0000313" key="2">
    <source>
        <dbReference type="Proteomes" id="UP000002058"/>
    </source>
</evidence>
<dbReference type="InParanoid" id="C4JVU5"/>
<dbReference type="KEGG" id="ure:UREG_06687"/>
<accession>C4JVU5</accession>
<dbReference type="EMBL" id="CH476618">
    <property type="protein sequence ID" value="EEP81822.1"/>
    <property type="molecule type" value="Genomic_DNA"/>
</dbReference>
<dbReference type="InterPro" id="IPR051678">
    <property type="entry name" value="AGP_Transferase"/>
</dbReference>
<evidence type="ECO:0000313" key="1">
    <source>
        <dbReference type="EMBL" id="EEP81822.1"/>
    </source>
</evidence>
<gene>
    <name evidence="1" type="ORF">UREG_06687</name>
</gene>
<dbReference type="OrthoDB" id="3645574at2759"/>
<dbReference type="SUPFAM" id="SSF56112">
    <property type="entry name" value="Protein kinase-like (PK-like)"/>
    <property type="match status" value="1"/>
</dbReference>
<evidence type="ECO:0008006" key="3">
    <source>
        <dbReference type="Google" id="ProtNLM"/>
    </source>
</evidence>
<dbReference type="OMA" id="GVWFWYC"/>
<dbReference type="PANTHER" id="PTHR21310">
    <property type="entry name" value="AMINOGLYCOSIDE PHOSPHOTRANSFERASE-RELATED-RELATED"/>
    <property type="match status" value="1"/>
</dbReference>
<dbReference type="HOGENOM" id="CLU_025005_3_1_1"/>
<organism evidence="1 2">
    <name type="scientific">Uncinocarpus reesii (strain UAMH 1704)</name>
    <dbReference type="NCBI Taxonomy" id="336963"/>
    <lineage>
        <taxon>Eukaryota</taxon>
        <taxon>Fungi</taxon>
        <taxon>Dikarya</taxon>
        <taxon>Ascomycota</taxon>
        <taxon>Pezizomycotina</taxon>
        <taxon>Eurotiomycetes</taxon>
        <taxon>Eurotiomycetidae</taxon>
        <taxon>Onygenales</taxon>
        <taxon>Onygenaceae</taxon>
        <taxon>Uncinocarpus</taxon>
    </lineage>
</organism>
<keyword evidence="2" id="KW-1185">Reference proteome</keyword>
<protein>
    <recommendedName>
        <fullName evidence="3">Aminoglycoside phosphotransferase domain-containing protein</fullName>
    </recommendedName>
</protein>
<proteinExistence type="predicted"/>
<dbReference type="GeneID" id="8444094"/>
<dbReference type="RefSeq" id="XP_002583720.1">
    <property type="nucleotide sequence ID" value="XM_002583674.1"/>
</dbReference>
<name>C4JVU5_UNCRE</name>
<dbReference type="VEuPathDB" id="FungiDB:UREG_06687"/>
<dbReference type="eggNOG" id="ENOG502QQYZ">
    <property type="taxonomic scope" value="Eukaryota"/>
</dbReference>